<sequence>MPNNNEPPHPMRNKPLEDTSLLSAIQKGDRSAFDVLFQKYYSVLCTYCYRFVRLEDAEEIVQDVMLWLWENRERPIVEYSLKQYLFKAVYHRCMTRIAQNEVKQRADTAYYERMFTMLQEVDIYQINELSKHIQRAINELPPTYREAFIMHRFQNLSYKEAAELLNVSPKTVDYRIQQALKILRVKLKDYLPLILMHLLTSH</sequence>
<dbReference type="NCBIfam" id="TIGR02985">
    <property type="entry name" value="Sig70_bacteroi1"/>
    <property type="match status" value="1"/>
</dbReference>
<dbReference type="InterPro" id="IPR007627">
    <property type="entry name" value="RNA_pol_sigma70_r2"/>
</dbReference>
<accession>A0A174J9R9</accession>
<dbReference type="PANTHER" id="PTHR43133:SF46">
    <property type="entry name" value="RNA POLYMERASE SIGMA-70 FACTOR ECF SUBFAMILY"/>
    <property type="match status" value="1"/>
</dbReference>
<dbReference type="InterPro" id="IPR014284">
    <property type="entry name" value="RNA_pol_sigma-70_dom"/>
</dbReference>
<dbReference type="GO" id="GO:0003677">
    <property type="term" value="F:DNA binding"/>
    <property type="evidence" value="ECO:0007669"/>
    <property type="project" value="InterPro"/>
</dbReference>
<dbReference type="Gene3D" id="1.10.10.10">
    <property type="entry name" value="Winged helix-like DNA-binding domain superfamily/Winged helix DNA-binding domain"/>
    <property type="match status" value="1"/>
</dbReference>
<dbReference type="InterPro" id="IPR013249">
    <property type="entry name" value="RNA_pol_sigma70_r4_t2"/>
</dbReference>
<dbReference type="InterPro" id="IPR039425">
    <property type="entry name" value="RNA_pol_sigma-70-like"/>
</dbReference>
<feature type="domain" description="RNA polymerase sigma factor 70 region 4 type 2" evidence="6">
    <location>
        <begin position="133"/>
        <end position="182"/>
    </location>
</feature>
<evidence type="ECO:0000259" key="6">
    <source>
        <dbReference type="Pfam" id="PF08281"/>
    </source>
</evidence>
<protein>
    <submittedName>
        <fullName evidence="7">Putative RNA polymerase ECF-type sigma factor</fullName>
    </submittedName>
</protein>
<dbReference type="EMBL" id="CZAF01000006">
    <property type="protein sequence ID" value="CUO95381.1"/>
    <property type="molecule type" value="Genomic_DNA"/>
</dbReference>
<dbReference type="Pfam" id="PF04542">
    <property type="entry name" value="Sigma70_r2"/>
    <property type="match status" value="1"/>
</dbReference>
<feature type="domain" description="RNA polymerase sigma-70 region 2" evidence="5">
    <location>
        <begin position="36"/>
        <end position="100"/>
    </location>
</feature>
<dbReference type="CDD" id="cd06171">
    <property type="entry name" value="Sigma70_r4"/>
    <property type="match status" value="1"/>
</dbReference>
<dbReference type="InterPro" id="IPR013325">
    <property type="entry name" value="RNA_pol_sigma_r2"/>
</dbReference>
<comment type="similarity">
    <text evidence="1">Belongs to the sigma-70 factor family. ECF subfamily.</text>
</comment>
<evidence type="ECO:0000256" key="3">
    <source>
        <dbReference type="ARBA" id="ARBA00023082"/>
    </source>
</evidence>
<keyword evidence="4" id="KW-0804">Transcription</keyword>
<keyword evidence="3" id="KW-0731">Sigma factor</keyword>
<dbReference type="GO" id="GO:0006352">
    <property type="term" value="P:DNA-templated transcription initiation"/>
    <property type="evidence" value="ECO:0007669"/>
    <property type="project" value="InterPro"/>
</dbReference>
<evidence type="ECO:0000259" key="5">
    <source>
        <dbReference type="Pfam" id="PF04542"/>
    </source>
</evidence>
<organism evidence="7 8">
    <name type="scientific">Bacteroides uniformis</name>
    <dbReference type="NCBI Taxonomy" id="820"/>
    <lineage>
        <taxon>Bacteria</taxon>
        <taxon>Pseudomonadati</taxon>
        <taxon>Bacteroidota</taxon>
        <taxon>Bacteroidia</taxon>
        <taxon>Bacteroidales</taxon>
        <taxon>Bacteroidaceae</taxon>
        <taxon>Bacteroides</taxon>
    </lineage>
</organism>
<gene>
    <name evidence="7" type="primary">rpoE_3</name>
    <name evidence="7" type="ORF">ERS852462_02117</name>
</gene>
<reference evidence="7 8" key="1">
    <citation type="submission" date="2015-09" db="EMBL/GenBank/DDBJ databases">
        <authorList>
            <consortium name="Pathogen Informatics"/>
        </authorList>
    </citation>
    <scope>NUCLEOTIDE SEQUENCE [LARGE SCALE GENOMIC DNA]</scope>
    <source>
        <strain evidence="7 8">2789STDY5834847</strain>
    </source>
</reference>
<evidence type="ECO:0000256" key="4">
    <source>
        <dbReference type="ARBA" id="ARBA00023163"/>
    </source>
</evidence>
<dbReference type="Proteomes" id="UP000095614">
    <property type="component" value="Unassembled WGS sequence"/>
</dbReference>
<dbReference type="PANTHER" id="PTHR43133">
    <property type="entry name" value="RNA POLYMERASE ECF-TYPE SIGMA FACTO"/>
    <property type="match status" value="1"/>
</dbReference>
<dbReference type="NCBIfam" id="TIGR02937">
    <property type="entry name" value="sigma70-ECF"/>
    <property type="match status" value="1"/>
</dbReference>
<proteinExistence type="inferred from homology"/>
<dbReference type="InterPro" id="IPR014327">
    <property type="entry name" value="RNA_pol_sigma70_bacteroid"/>
</dbReference>
<dbReference type="Gene3D" id="1.10.1740.10">
    <property type="match status" value="1"/>
</dbReference>
<dbReference type="AlphaFoldDB" id="A0A174J9R9"/>
<dbReference type="SUPFAM" id="SSF88659">
    <property type="entry name" value="Sigma3 and sigma4 domains of RNA polymerase sigma factors"/>
    <property type="match status" value="1"/>
</dbReference>
<evidence type="ECO:0000313" key="8">
    <source>
        <dbReference type="Proteomes" id="UP000095614"/>
    </source>
</evidence>
<evidence type="ECO:0000256" key="2">
    <source>
        <dbReference type="ARBA" id="ARBA00023015"/>
    </source>
</evidence>
<dbReference type="SUPFAM" id="SSF88946">
    <property type="entry name" value="Sigma2 domain of RNA polymerase sigma factors"/>
    <property type="match status" value="1"/>
</dbReference>
<keyword evidence="2" id="KW-0805">Transcription regulation</keyword>
<evidence type="ECO:0000313" key="7">
    <source>
        <dbReference type="EMBL" id="CUO95381.1"/>
    </source>
</evidence>
<dbReference type="InterPro" id="IPR036388">
    <property type="entry name" value="WH-like_DNA-bd_sf"/>
</dbReference>
<evidence type="ECO:0000256" key="1">
    <source>
        <dbReference type="ARBA" id="ARBA00010641"/>
    </source>
</evidence>
<dbReference type="InterPro" id="IPR013324">
    <property type="entry name" value="RNA_pol_sigma_r3/r4-like"/>
</dbReference>
<name>A0A174J9R9_BACUN</name>
<dbReference type="GO" id="GO:0016987">
    <property type="term" value="F:sigma factor activity"/>
    <property type="evidence" value="ECO:0007669"/>
    <property type="project" value="UniProtKB-KW"/>
</dbReference>
<dbReference type="Pfam" id="PF08281">
    <property type="entry name" value="Sigma70_r4_2"/>
    <property type="match status" value="1"/>
</dbReference>